<protein>
    <submittedName>
        <fullName evidence="4">Peptidoglycan/xylan/chitin deacetylase (PgdA/CDA1 family)</fullName>
    </submittedName>
</protein>
<proteinExistence type="predicted"/>
<keyword evidence="1" id="KW-0479">Metal-binding</keyword>
<dbReference type="GO" id="GO:0005975">
    <property type="term" value="P:carbohydrate metabolic process"/>
    <property type="evidence" value="ECO:0007669"/>
    <property type="project" value="InterPro"/>
</dbReference>
<dbReference type="AlphaFoldDB" id="A0A4Q7NVT7"/>
<sequence length="203" mass="21402">MRVTSAREIGSGPRTVPRVALTFHGAGDLAIARQVLGELRRAHVQATVLVVGSWLGEYPAAGRLVLDDGHEIGNHTEHHKAMRGLGAATAYAEVKGCADRLRKLTGSEGAWFRPSGTQHTTPTIRRAAARAGYAECLSYDLDSRDWTDPGTRAIVRTVVSGARPGSIVSLHLGHRGTIAAVPAILEGLHAKGLAPVSVSTLLA</sequence>
<evidence type="ECO:0000256" key="1">
    <source>
        <dbReference type="ARBA" id="ARBA00022723"/>
    </source>
</evidence>
<accession>A0A4Q7NVT7</accession>
<dbReference type="Gene3D" id="3.20.20.370">
    <property type="entry name" value="Glycoside hydrolase/deacetylase"/>
    <property type="match status" value="1"/>
</dbReference>
<dbReference type="PANTHER" id="PTHR10587">
    <property type="entry name" value="GLYCOSYL TRANSFERASE-RELATED"/>
    <property type="match status" value="1"/>
</dbReference>
<dbReference type="EMBL" id="SGXD01000001">
    <property type="protein sequence ID" value="RZS91307.1"/>
    <property type="molecule type" value="Genomic_DNA"/>
</dbReference>
<dbReference type="GO" id="GO:0016810">
    <property type="term" value="F:hydrolase activity, acting on carbon-nitrogen (but not peptide) bonds"/>
    <property type="evidence" value="ECO:0007669"/>
    <property type="project" value="InterPro"/>
</dbReference>
<dbReference type="InterPro" id="IPR050248">
    <property type="entry name" value="Polysacc_deacetylase_ArnD"/>
</dbReference>
<dbReference type="GO" id="GO:0046872">
    <property type="term" value="F:metal ion binding"/>
    <property type="evidence" value="ECO:0007669"/>
    <property type="project" value="UniProtKB-KW"/>
</dbReference>
<evidence type="ECO:0000259" key="3">
    <source>
        <dbReference type="PROSITE" id="PS51677"/>
    </source>
</evidence>
<keyword evidence="5" id="KW-1185">Reference proteome</keyword>
<dbReference type="CDD" id="cd10917">
    <property type="entry name" value="CE4_NodB_like_6s_7s"/>
    <property type="match status" value="1"/>
</dbReference>
<dbReference type="Pfam" id="PF01522">
    <property type="entry name" value="Polysacc_deac_1"/>
    <property type="match status" value="1"/>
</dbReference>
<feature type="domain" description="NodB homology" evidence="3">
    <location>
        <begin position="17"/>
        <end position="196"/>
    </location>
</feature>
<dbReference type="GO" id="GO:0016020">
    <property type="term" value="C:membrane"/>
    <property type="evidence" value="ECO:0007669"/>
    <property type="project" value="TreeGrafter"/>
</dbReference>
<dbReference type="InterPro" id="IPR011330">
    <property type="entry name" value="Glyco_hydro/deAcase_b/a-brl"/>
</dbReference>
<dbReference type="InterPro" id="IPR002509">
    <property type="entry name" value="NODB_dom"/>
</dbReference>
<evidence type="ECO:0000256" key="2">
    <source>
        <dbReference type="ARBA" id="ARBA00022801"/>
    </source>
</evidence>
<evidence type="ECO:0000313" key="5">
    <source>
        <dbReference type="Proteomes" id="UP000293638"/>
    </source>
</evidence>
<keyword evidence="2" id="KW-0378">Hydrolase</keyword>
<dbReference type="SUPFAM" id="SSF88713">
    <property type="entry name" value="Glycoside hydrolase/deacetylase"/>
    <property type="match status" value="1"/>
</dbReference>
<dbReference type="PROSITE" id="PS51677">
    <property type="entry name" value="NODB"/>
    <property type="match status" value="1"/>
</dbReference>
<organism evidence="4 5">
    <name type="scientific">Motilibacter rhizosphaerae</name>
    <dbReference type="NCBI Taxonomy" id="598652"/>
    <lineage>
        <taxon>Bacteria</taxon>
        <taxon>Bacillati</taxon>
        <taxon>Actinomycetota</taxon>
        <taxon>Actinomycetes</taxon>
        <taxon>Motilibacterales</taxon>
        <taxon>Motilibacteraceae</taxon>
        <taxon>Motilibacter</taxon>
    </lineage>
</organism>
<evidence type="ECO:0000313" key="4">
    <source>
        <dbReference type="EMBL" id="RZS91307.1"/>
    </source>
</evidence>
<gene>
    <name evidence="4" type="ORF">EV189_0544</name>
</gene>
<name>A0A4Q7NVT7_9ACTN</name>
<comment type="caution">
    <text evidence="4">The sequence shown here is derived from an EMBL/GenBank/DDBJ whole genome shotgun (WGS) entry which is preliminary data.</text>
</comment>
<dbReference type="Proteomes" id="UP000293638">
    <property type="component" value="Unassembled WGS sequence"/>
</dbReference>
<reference evidence="4 5" key="1">
    <citation type="submission" date="2019-02" db="EMBL/GenBank/DDBJ databases">
        <title>Genomic Encyclopedia of Type Strains, Phase IV (KMG-IV): sequencing the most valuable type-strain genomes for metagenomic binning, comparative biology and taxonomic classification.</title>
        <authorList>
            <person name="Goeker M."/>
        </authorList>
    </citation>
    <scope>NUCLEOTIDE SEQUENCE [LARGE SCALE GENOMIC DNA]</scope>
    <source>
        <strain evidence="4 5">DSM 45622</strain>
    </source>
</reference>
<dbReference type="PANTHER" id="PTHR10587:SF133">
    <property type="entry name" value="CHITIN DEACETYLASE 1-RELATED"/>
    <property type="match status" value="1"/>
</dbReference>